<keyword evidence="1" id="KW-0175">Coiled coil</keyword>
<dbReference type="EMBL" id="SJPN01000002">
    <property type="protein sequence ID" value="TWU06243.1"/>
    <property type="molecule type" value="Genomic_DNA"/>
</dbReference>
<name>A0A5C6B281_9BACT</name>
<dbReference type="AlphaFoldDB" id="A0A5C6B281"/>
<feature type="coiled-coil region" evidence="1">
    <location>
        <begin position="269"/>
        <end position="343"/>
    </location>
</feature>
<organism evidence="4 5">
    <name type="scientific">Stieleria varia</name>
    <dbReference type="NCBI Taxonomy" id="2528005"/>
    <lineage>
        <taxon>Bacteria</taxon>
        <taxon>Pseudomonadati</taxon>
        <taxon>Planctomycetota</taxon>
        <taxon>Planctomycetia</taxon>
        <taxon>Pirellulales</taxon>
        <taxon>Pirellulaceae</taxon>
        <taxon>Stieleria</taxon>
    </lineage>
</organism>
<feature type="transmembrane region" description="Helical" evidence="2">
    <location>
        <begin position="69"/>
        <end position="89"/>
    </location>
</feature>
<reference evidence="4 5" key="1">
    <citation type="submission" date="2019-02" db="EMBL/GenBank/DDBJ databases">
        <title>Deep-cultivation of Planctomycetes and their phenomic and genomic characterization uncovers novel biology.</title>
        <authorList>
            <person name="Wiegand S."/>
            <person name="Jogler M."/>
            <person name="Boedeker C."/>
            <person name="Pinto D."/>
            <person name="Vollmers J."/>
            <person name="Rivas-Marin E."/>
            <person name="Kohn T."/>
            <person name="Peeters S.H."/>
            <person name="Heuer A."/>
            <person name="Rast P."/>
            <person name="Oberbeckmann S."/>
            <person name="Bunk B."/>
            <person name="Jeske O."/>
            <person name="Meyerdierks A."/>
            <person name="Storesund J.E."/>
            <person name="Kallscheuer N."/>
            <person name="Luecker S."/>
            <person name="Lage O.M."/>
            <person name="Pohl T."/>
            <person name="Merkel B.J."/>
            <person name="Hornburger P."/>
            <person name="Mueller R.-W."/>
            <person name="Bruemmer F."/>
            <person name="Labrenz M."/>
            <person name="Spormann A.M."/>
            <person name="Op Den Camp H."/>
            <person name="Overmann J."/>
            <person name="Amann R."/>
            <person name="Jetten M.S.M."/>
            <person name="Mascher T."/>
            <person name="Medema M.H."/>
            <person name="Devos D.P."/>
            <person name="Kaster A.-K."/>
            <person name="Ovreas L."/>
            <person name="Rohde M."/>
            <person name="Galperin M.Y."/>
            <person name="Jogler C."/>
        </authorList>
    </citation>
    <scope>NUCLEOTIDE SEQUENCE [LARGE SCALE GENOMIC DNA]</scope>
    <source>
        <strain evidence="4 5">Pla52n</strain>
    </source>
</reference>
<dbReference type="OrthoDB" id="9811665at2"/>
<keyword evidence="2" id="KW-0812">Transmembrane</keyword>
<evidence type="ECO:0000313" key="4">
    <source>
        <dbReference type="EMBL" id="TWU06243.1"/>
    </source>
</evidence>
<evidence type="ECO:0000259" key="3">
    <source>
        <dbReference type="SMART" id="SM00974"/>
    </source>
</evidence>
<gene>
    <name evidence="4" type="ORF">Pla52n_19640</name>
</gene>
<keyword evidence="2" id="KW-0472">Membrane</keyword>
<proteinExistence type="predicted"/>
<dbReference type="InterPro" id="IPR018306">
    <property type="entry name" value="Phage_T5_Orf172_DNA-bd"/>
</dbReference>
<comment type="caution">
    <text evidence="4">The sequence shown here is derived from an EMBL/GenBank/DDBJ whole genome shotgun (WGS) entry which is preliminary data.</text>
</comment>
<dbReference type="Proteomes" id="UP000320176">
    <property type="component" value="Unassembled WGS sequence"/>
</dbReference>
<evidence type="ECO:0000313" key="5">
    <source>
        <dbReference type="Proteomes" id="UP000320176"/>
    </source>
</evidence>
<feature type="transmembrane region" description="Helical" evidence="2">
    <location>
        <begin position="95"/>
        <end position="115"/>
    </location>
</feature>
<evidence type="ECO:0000256" key="2">
    <source>
        <dbReference type="SAM" id="Phobius"/>
    </source>
</evidence>
<protein>
    <recommendedName>
        <fullName evidence="3">Bacteriophage T5 Orf172 DNA-binding domain-containing protein</fullName>
    </recommendedName>
</protein>
<feature type="domain" description="Bacteriophage T5 Orf172 DNA-binding" evidence="3">
    <location>
        <begin position="360"/>
        <end position="443"/>
    </location>
</feature>
<keyword evidence="2" id="KW-1133">Transmembrane helix</keyword>
<accession>A0A5C6B281</accession>
<evidence type="ECO:0000256" key="1">
    <source>
        <dbReference type="SAM" id="Coils"/>
    </source>
</evidence>
<dbReference type="Pfam" id="PF13455">
    <property type="entry name" value="MUG113"/>
    <property type="match status" value="1"/>
</dbReference>
<keyword evidence="5" id="KW-1185">Reference proteome</keyword>
<dbReference type="SMART" id="SM00974">
    <property type="entry name" value="T5orf172"/>
    <property type="match status" value="1"/>
</dbReference>
<sequence length="484" mass="55287">MDSEQKVARFCSECGQRVVAASQTLEKPQICPKCKTRVYFLDYSRDPIPSLEKYRSEGRQRDPDVDRKLAAIVAAGTIAILFIAVIAVLFSQITIFFVLAGICLIVGIVAISLSLDIKSRVVAANTAIDELQRRTEFHEHNQAKLIGHAMGFQKNFRELIETENLRLQQQFELILEEAKVDRERAARELENAKEYASAASEISKRLFTEVRKSIKSKLTPNNYAIQKHRFQKMVEFCEKKGYPIEQDVILQFEAELKSDYEEAVRSQLAKEEQARIKEKLREELRAERELEQELKRAEADRIAIEKAIAEALARTHDEHSAEVEVLRQKLSEAEARSQRAQSMAQLTKAGHVYVISNIGSFGEGVFKIGLTRRLQPMDRIIELGDASVPFPFDVHMMISSSDAPALEAALHRRFKRQRVNRVNLRKEFFRVSIESIAEVVKEFQGDVDYVASPEALEYNETLQMSDEDFEFVSSQVDIESLPEE</sequence>